<dbReference type="EMBL" id="AWWV01008978">
    <property type="protein sequence ID" value="OMO88505.1"/>
    <property type="molecule type" value="Genomic_DNA"/>
</dbReference>
<gene>
    <name evidence="2" type="ORF">CCACVL1_08320</name>
</gene>
<evidence type="ECO:0000313" key="2">
    <source>
        <dbReference type="EMBL" id="OMO88505.1"/>
    </source>
</evidence>
<organism evidence="2 3">
    <name type="scientific">Corchorus capsularis</name>
    <name type="common">Jute</name>
    <dbReference type="NCBI Taxonomy" id="210143"/>
    <lineage>
        <taxon>Eukaryota</taxon>
        <taxon>Viridiplantae</taxon>
        <taxon>Streptophyta</taxon>
        <taxon>Embryophyta</taxon>
        <taxon>Tracheophyta</taxon>
        <taxon>Spermatophyta</taxon>
        <taxon>Magnoliopsida</taxon>
        <taxon>eudicotyledons</taxon>
        <taxon>Gunneridae</taxon>
        <taxon>Pentapetalae</taxon>
        <taxon>rosids</taxon>
        <taxon>malvids</taxon>
        <taxon>Malvales</taxon>
        <taxon>Malvaceae</taxon>
        <taxon>Grewioideae</taxon>
        <taxon>Apeibeae</taxon>
        <taxon>Corchorus</taxon>
    </lineage>
</organism>
<name>A0A1R3J101_COCAP</name>
<evidence type="ECO:0000313" key="3">
    <source>
        <dbReference type="Proteomes" id="UP000188268"/>
    </source>
</evidence>
<accession>A0A1R3J101</accession>
<dbReference type="AlphaFoldDB" id="A0A1R3J101"/>
<proteinExistence type="predicted"/>
<dbReference type="Proteomes" id="UP000188268">
    <property type="component" value="Unassembled WGS sequence"/>
</dbReference>
<evidence type="ECO:0000256" key="1">
    <source>
        <dbReference type="SAM" id="MobiDB-lite"/>
    </source>
</evidence>
<sequence length="238" mass="25823">MFKNWMTWRFVAAGGASNFPLTSTGSGRHSGPTTSTPTIPGVGPISPQMKQVQARPLGTRPGADLGCNYNLHNREESFIPLTEAYSPTEPFVFGATSSSQNRRIRKWKSTARLSHQYSFDFLGPATNDQVGQKRTKQNYVLEAQHAGAKRRTTDVRVESNELCPIRTRDAIDAVVTTNRLSSFPQAELVNRPSGGTNFGGAVAAGTNDLPVSEQTVVGQNFENQAAGMGKGLHPCRDQ</sequence>
<protein>
    <submittedName>
        <fullName evidence="2">Putative vesicle coat complex COPI, beta' subunit</fullName>
    </submittedName>
</protein>
<dbReference type="Gramene" id="OMO88505">
    <property type="protein sequence ID" value="OMO88505"/>
    <property type="gene ID" value="CCACVL1_08320"/>
</dbReference>
<feature type="compositionally biased region" description="Low complexity" evidence="1">
    <location>
        <begin position="30"/>
        <end position="45"/>
    </location>
</feature>
<reference evidence="2 3" key="1">
    <citation type="submission" date="2013-09" db="EMBL/GenBank/DDBJ databases">
        <title>Corchorus capsularis genome sequencing.</title>
        <authorList>
            <person name="Alam M."/>
            <person name="Haque M.S."/>
            <person name="Islam M.S."/>
            <person name="Emdad E.M."/>
            <person name="Islam M.M."/>
            <person name="Ahmed B."/>
            <person name="Halim A."/>
            <person name="Hossen Q.M.M."/>
            <person name="Hossain M.Z."/>
            <person name="Ahmed R."/>
            <person name="Khan M.M."/>
            <person name="Islam R."/>
            <person name="Rashid M.M."/>
            <person name="Khan S.A."/>
            <person name="Rahman M.S."/>
            <person name="Alam M."/>
        </authorList>
    </citation>
    <scope>NUCLEOTIDE SEQUENCE [LARGE SCALE GENOMIC DNA]</scope>
    <source>
        <strain evidence="3">cv. CVL-1</strain>
        <tissue evidence="2">Whole seedling</tissue>
    </source>
</reference>
<feature type="region of interest" description="Disordered" evidence="1">
    <location>
        <begin position="22"/>
        <end position="46"/>
    </location>
</feature>
<comment type="caution">
    <text evidence="2">The sequence shown here is derived from an EMBL/GenBank/DDBJ whole genome shotgun (WGS) entry which is preliminary data.</text>
</comment>
<keyword evidence="3" id="KW-1185">Reference proteome</keyword>